<dbReference type="InterPro" id="IPR012334">
    <property type="entry name" value="Pectin_lyas_fold"/>
</dbReference>
<gene>
    <name evidence="2" type="ORF">GCM10023184_28680</name>
</gene>
<dbReference type="NCBIfam" id="TIGR03804">
    <property type="entry name" value="para_beta_helix"/>
    <property type="match status" value="1"/>
</dbReference>
<evidence type="ECO:0000259" key="1">
    <source>
        <dbReference type="SMART" id="SM00722"/>
    </source>
</evidence>
<dbReference type="InterPro" id="IPR006633">
    <property type="entry name" value="Carb-bd_sugar_hydrolysis-dom"/>
</dbReference>
<comment type="caution">
    <text evidence="2">The sequence shown here is derived from an EMBL/GenBank/DDBJ whole genome shotgun (WGS) entry which is preliminary data.</text>
</comment>
<dbReference type="Gene3D" id="2.160.20.10">
    <property type="entry name" value="Single-stranded right-handed beta-helix, Pectin lyase-like"/>
    <property type="match status" value="1"/>
</dbReference>
<dbReference type="Pfam" id="PF05048">
    <property type="entry name" value="NosD"/>
    <property type="match status" value="1"/>
</dbReference>
<dbReference type="EMBL" id="BAABGY010000008">
    <property type="protein sequence ID" value="GAA4334524.1"/>
    <property type="molecule type" value="Genomic_DNA"/>
</dbReference>
<evidence type="ECO:0000313" key="3">
    <source>
        <dbReference type="Proteomes" id="UP001501725"/>
    </source>
</evidence>
<dbReference type="InterPro" id="IPR006626">
    <property type="entry name" value="PbH1"/>
</dbReference>
<feature type="domain" description="Carbohydrate-binding/sugar hydrolysis" evidence="1">
    <location>
        <begin position="8"/>
        <end position="173"/>
    </location>
</feature>
<dbReference type="Proteomes" id="UP001501725">
    <property type="component" value="Unassembled WGS sequence"/>
</dbReference>
<dbReference type="InterPro" id="IPR026464">
    <property type="entry name" value="NosD_copper_fam"/>
</dbReference>
<reference evidence="3" key="1">
    <citation type="journal article" date="2019" name="Int. J. Syst. Evol. Microbiol.">
        <title>The Global Catalogue of Microorganisms (GCM) 10K type strain sequencing project: providing services to taxonomists for standard genome sequencing and annotation.</title>
        <authorList>
            <consortium name="The Broad Institute Genomics Platform"/>
            <consortium name="The Broad Institute Genome Sequencing Center for Infectious Disease"/>
            <person name="Wu L."/>
            <person name="Ma J."/>
        </authorList>
    </citation>
    <scope>NUCLEOTIDE SEQUENCE [LARGE SCALE GENOMIC DNA]</scope>
    <source>
        <strain evidence="3">JCM 17919</strain>
    </source>
</reference>
<protein>
    <submittedName>
        <fullName evidence="2">Right-handed parallel beta-helix repeat-containing protein</fullName>
    </submittedName>
</protein>
<dbReference type="InterPro" id="IPR007742">
    <property type="entry name" value="NosD_dom"/>
</dbReference>
<dbReference type="NCBIfam" id="TIGR04247">
    <property type="entry name" value="NosD_copper_fam"/>
    <property type="match status" value="1"/>
</dbReference>
<organism evidence="2 3">
    <name type="scientific">Flaviaesturariibacter amylovorans</name>
    <dbReference type="NCBI Taxonomy" id="1084520"/>
    <lineage>
        <taxon>Bacteria</taxon>
        <taxon>Pseudomonadati</taxon>
        <taxon>Bacteroidota</taxon>
        <taxon>Chitinophagia</taxon>
        <taxon>Chitinophagales</taxon>
        <taxon>Chitinophagaceae</taxon>
        <taxon>Flaviaestuariibacter</taxon>
    </lineage>
</organism>
<proteinExistence type="predicted"/>
<accession>A0ABP8H564</accession>
<dbReference type="InterPro" id="IPR022441">
    <property type="entry name" value="Para_beta_helix_rpt-2"/>
</dbReference>
<dbReference type="InterPro" id="IPR011050">
    <property type="entry name" value="Pectin_lyase_fold/virulence"/>
</dbReference>
<dbReference type="SMART" id="SM00722">
    <property type="entry name" value="CASH"/>
    <property type="match status" value="1"/>
</dbReference>
<keyword evidence="3" id="KW-1185">Reference proteome</keyword>
<evidence type="ECO:0000313" key="2">
    <source>
        <dbReference type="EMBL" id="GAA4334524.1"/>
    </source>
</evidence>
<dbReference type="SMART" id="SM00710">
    <property type="entry name" value="PbH1"/>
    <property type="match status" value="9"/>
</dbReference>
<name>A0ABP8H564_9BACT</name>
<sequence length="379" mass="42528">MRAALERAAAGDTIYLHPGTYREGNIVIRKPISVFGVGGPILDGEGKYEQLTLSGNAIRIRGLRFRRTGYSSMNDNAAIGVIDARNVLIEENVIENGYFAIHCANTHMGVIRKNVVLGNARTEQTSGNGIHLWKCSNMLVEKNQVSGHRDGIYFEFVTHSVIRDNSSRGNIRYGLHFMFSNNDTYLDNDFGLNGAGVAVMYSHHVLMQGNRFQQNWGPSAYGLLLKEISDAEILKNHFADNTAAILMESTNRIQVWGNVFRSNGWALRISASCNENAVHHNNFFANTFDVATNGSLMLNRFYCNYWDKYDGYDRNRDGYGDVPYHPVSLYSMVIEQNPQAVILMRSFMVTLLDKAEKAVPSLTPEQMADDRPLLKSLPL</sequence>
<dbReference type="SUPFAM" id="SSF51126">
    <property type="entry name" value="Pectin lyase-like"/>
    <property type="match status" value="1"/>
</dbReference>